<feature type="transmembrane region" description="Helical" evidence="1">
    <location>
        <begin position="51"/>
        <end position="74"/>
    </location>
</feature>
<gene>
    <name evidence="2" type="ORF">JEODO184_00789</name>
</gene>
<dbReference type="EMBL" id="CAJEWD010000006">
    <property type="protein sequence ID" value="CAD2075140.1"/>
    <property type="molecule type" value="Genomic_DNA"/>
</dbReference>
<comment type="caution">
    <text evidence="2">The sequence shown here is derived from an EMBL/GenBank/DDBJ whole genome shotgun (WGS) entry which is preliminary data.</text>
</comment>
<sequence>MLRFFSAFIPVLIIILAIFVDGSAVLFLQILFACLGTLFSYVNFRYRKGKVWLVVFLINTLIFLYYVVAIIIFFV</sequence>
<keyword evidence="1" id="KW-1133">Transmembrane helix</keyword>
<proteinExistence type="predicted"/>
<keyword evidence="3" id="KW-1185">Reference proteome</keyword>
<evidence type="ECO:0000313" key="2">
    <source>
        <dbReference type="EMBL" id="CAD2075140.1"/>
    </source>
</evidence>
<keyword evidence="1" id="KW-0812">Transmembrane</keyword>
<reference evidence="2 3" key="1">
    <citation type="submission" date="2020-07" db="EMBL/GenBank/DDBJ databases">
        <authorList>
            <person name="Criscuolo A."/>
        </authorList>
    </citation>
    <scope>NUCLEOTIDE SEQUENCE [LARGE SCALE GENOMIC DNA]</scope>
    <source>
        <strain evidence="2">CIP111649</strain>
    </source>
</reference>
<organism evidence="2 3">
    <name type="scientific">Jeotgalicoccus meleagridis</name>
    <dbReference type="NCBI Taxonomy" id="2759181"/>
    <lineage>
        <taxon>Bacteria</taxon>
        <taxon>Bacillati</taxon>
        <taxon>Bacillota</taxon>
        <taxon>Bacilli</taxon>
        <taxon>Bacillales</taxon>
        <taxon>Staphylococcaceae</taxon>
        <taxon>Jeotgalicoccus</taxon>
    </lineage>
</organism>
<dbReference type="AlphaFoldDB" id="A0A6V7RBT7"/>
<evidence type="ECO:0000313" key="3">
    <source>
        <dbReference type="Proteomes" id="UP000589351"/>
    </source>
</evidence>
<dbReference type="PROSITE" id="PS51257">
    <property type="entry name" value="PROKAR_LIPOPROTEIN"/>
    <property type="match status" value="1"/>
</dbReference>
<dbReference type="Proteomes" id="UP000589351">
    <property type="component" value="Unassembled WGS sequence"/>
</dbReference>
<protein>
    <submittedName>
        <fullName evidence="2">Uncharacterized protein</fullName>
    </submittedName>
</protein>
<keyword evidence="1" id="KW-0472">Membrane</keyword>
<feature type="transmembrane region" description="Helical" evidence="1">
    <location>
        <begin position="6"/>
        <end position="39"/>
    </location>
</feature>
<name>A0A6V7RBT7_9STAP</name>
<evidence type="ECO:0000256" key="1">
    <source>
        <dbReference type="SAM" id="Phobius"/>
    </source>
</evidence>
<accession>A0A6V7RBT7</accession>